<dbReference type="GO" id="GO:0005886">
    <property type="term" value="C:plasma membrane"/>
    <property type="evidence" value="ECO:0007669"/>
    <property type="project" value="UniProtKB-SubCell"/>
</dbReference>
<feature type="transmembrane region" description="Helical" evidence="8">
    <location>
        <begin position="356"/>
        <end position="382"/>
    </location>
</feature>
<feature type="transmembrane region" description="Helical" evidence="8">
    <location>
        <begin position="443"/>
        <end position="462"/>
    </location>
</feature>
<feature type="transmembrane region" description="Helical" evidence="8">
    <location>
        <begin position="540"/>
        <end position="561"/>
    </location>
</feature>
<feature type="transmembrane region" description="Helical" evidence="8">
    <location>
        <begin position="418"/>
        <end position="437"/>
    </location>
</feature>
<evidence type="ECO:0000256" key="4">
    <source>
        <dbReference type="ARBA" id="ARBA00022692"/>
    </source>
</evidence>
<accession>A0A1I4WPF2</accession>
<feature type="transmembrane region" description="Helical" evidence="8">
    <location>
        <begin position="71"/>
        <end position="90"/>
    </location>
</feature>
<keyword evidence="4 8" id="KW-0812">Transmembrane</keyword>
<dbReference type="PANTHER" id="PTHR32024">
    <property type="entry name" value="TRK SYSTEM POTASSIUM UPTAKE PROTEIN TRKG-RELATED"/>
    <property type="match status" value="1"/>
</dbReference>
<feature type="transmembrane region" description="Helical" evidence="8">
    <location>
        <begin position="277"/>
        <end position="300"/>
    </location>
</feature>
<dbReference type="PANTHER" id="PTHR32024:SF1">
    <property type="entry name" value="KTR SYSTEM POTASSIUM UPTAKE PROTEIN B"/>
    <property type="match status" value="1"/>
</dbReference>
<dbReference type="AlphaFoldDB" id="A0A1I4WPF2"/>
<dbReference type="GO" id="GO:0030001">
    <property type="term" value="P:metal ion transport"/>
    <property type="evidence" value="ECO:0007669"/>
    <property type="project" value="UniProtKB-ARBA"/>
</dbReference>
<keyword evidence="3" id="KW-1003">Cell membrane</keyword>
<organism evidence="9 10">
    <name type="scientific">Algoriella xinjiangensis</name>
    <dbReference type="NCBI Taxonomy" id="684065"/>
    <lineage>
        <taxon>Bacteria</taxon>
        <taxon>Pseudomonadati</taxon>
        <taxon>Bacteroidota</taxon>
        <taxon>Flavobacteriia</taxon>
        <taxon>Flavobacteriales</taxon>
        <taxon>Weeksellaceae</taxon>
        <taxon>Algoriella</taxon>
    </lineage>
</organism>
<dbReference type="Proteomes" id="UP000199149">
    <property type="component" value="Unassembled WGS sequence"/>
</dbReference>
<dbReference type="EMBL" id="FOUZ01000007">
    <property type="protein sequence ID" value="SFN15701.1"/>
    <property type="molecule type" value="Genomic_DNA"/>
</dbReference>
<feature type="transmembrane region" description="Helical" evidence="8">
    <location>
        <begin position="483"/>
        <end position="502"/>
    </location>
</feature>
<gene>
    <name evidence="9" type="ORF">SAMN05421738_107122</name>
</gene>
<feature type="transmembrane region" description="Helical" evidence="8">
    <location>
        <begin position="132"/>
        <end position="151"/>
    </location>
</feature>
<dbReference type="InterPro" id="IPR003445">
    <property type="entry name" value="Cat_transpt"/>
</dbReference>
<evidence type="ECO:0000256" key="8">
    <source>
        <dbReference type="SAM" id="Phobius"/>
    </source>
</evidence>
<feature type="transmembrane region" description="Helical" evidence="8">
    <location>
        <begin position="40"/>
        <end position="59"/>
    </location>
</feature>
<feature type="transmembrane region" description="Helical" evidence="8">
    <location>
        <begin position="312"/>
        <end position="335"/>
    </location>
</feature>
<feature type="transmembrane region" description="Helical" evidence="8">
    <location>
        <begin position="157"/>
        <end position="179"/>
    </location>
</feature>
<evidence type="ECO:0000256" key="1">
    <source>
        <dbReference type="ARBA" id="ARBA00004651"/>
    </source>
</evidence>
<keyword evidence="7 8" id="KW-0472">Membrane</keyword>
<keyword evidence="6" id="KW-0406">Ion transport</keyword>
<keyword evidence="10" id="KW-1185">Reference proteome</keyword>
<evidence type="ECO:0000256" key="6">
    <source>
        <dbReference type="ARBA" id="ARBA00023065"/>
    </source>
</evidence>
<evidence type="ECO:0000313" key="9">
    <source>
        <dbReference type="EMBL" id="SFN15701.1"/>
    </source>
</evidence>
<evidence type="ECO:0000256" key="7">
    <source>
        <dbReference type="ARBA" id="ARBA00023136"/>
    </source>
</evidence>
<dbReference type="STRING" id="684065.SAMN05421738_107122"/>
<dbReference type="GO" id="GO:0008324">
    <property type="term" value="F:monoatomic cation transmembrane transporter activity"/>
    <property type="evidence" value="ECO:0007669"/>
    <property type="project" value="InterPro"/>
</dbReference>
<name>A0A1I4WPF2_9FLAO</name>
<comment type="subcellular location">
    <subcellularLocation>
        <location evidence="1">Cell membrane</location>
        <topology evidence="1">Multi-pass membrane protein</topology>
    </subcellularLocation>
</comment>
<keyword evidence="2" id="KW-0813">Transport</keyword>
<evidence type="ECO:0000256" key="2">
    <source>
        <dbReference type="ARBA" id="ARBA00022448"/>
    </source>
</evidence>
<feature type="transmembrane region" description="Helical" evidence="8">
    <location>
        <begin position="12"/>
        <end position="34"/>
    </location>
</feature>
<dbReference type="Pfam" id="PF02386">
    <property type="entry name" value="TrkH"/>
    <property type="match status" value="1"/>
</dbReference>
<sequence>MLKFLVNSKYFNIALSISYVLAIVVLIAMLGFGFPIEYKVYVNIFFITLLCIGVLRTVLKYVHRKEKIMPRVIVFDIISILFILYCISIQLGHYSFYFVSKYLQIAIILKLIRELATPKLNFKRSVITPPQLFIFSFIILVFGGACLLMLPKATNHPINFLDALFTATSAVCVTGLTVVDTYEAYTPIGHFIIIVLIQAGGLGILTFAGYIAYFFKGNSSYENQIALGSIANNDSLSEVFVFVKKIIYLTFSIELLGAILIYFSLSSYKIGFLDKVFFSLFHSISAFCNAGFSTLPYGLMNKGFIHNYNFQSVLIVLIFLGGIGFPILINLVRYVEYLIRKVFLLIIHKTNDKKNWVFTLSSKVNLITSLSILIISTIILFFEEYYRTLAPHHGFGKFVSATFIAMTPRTAGFNNIDFAQLHFSSILLVILLMWIGASPASTGGGIKTSTFAIGILNFINIARGKPKIEIYKRELNPINIQKAFATMTLSFLVIGIGIFLITKFDNNLHLIDVAFEAFSAYSTVGLSLNLTPHLSDPSKIVVITMMFIGRVSMITILMSFFKKTVSSNYRYPSDDILI</sequence>
<feature type="transmembrane region" description="Helical" evidence="8">
    <location>
        <begin position="246"/>
        <end position="265"/>
    </location>
</feature>
<evidence type="ECO:0000256" key="3">
    <source>
        <dbReference type="ARBA" id="ARBA00022475"/>
    </source>
</evidence>
<proteinExistence type="predicted"/>
<protein>
    <submittedName>
        <fullName evidence="9">Potassium uptake protein, TrkH family</fullName>
    </submittedName>
</protein>
<reference evidence="10" key="1">
    <citation type="submission" date="2016-10" db="EMBL/GenBank/DDBJ databases">
        <authorList>
            <person name="Varghese N."/>
            <person name="Submissions S."/>
        </authorList>
    </citation>
    <scope>NUCLEOTIDE SEQUENCE [LARGE SCALE GENOMIC DNA]</scope>
    <source>
        <strain evidence="10">XJ109</strain>
    </source>
</reference>
<evidence type="ECO:0000256" key="5">
    <source>
        <dbReference type="ARBA" id="ARBA00022989"/>
    </source>
</evidence>
<dbReference type="RefSeq" id="WP_177190285.1">
    <property type="nucleotide sequence ID" value="NZ_FOUZ01000007.1"/>
</dbReference>
<evidence type="ECO:0000313" key="10">
    <source>
        <dbReference type="Proteomes" id="UP000199149"/>
    </source>
</evidence>
<keyword evidence="5 8" id="KW-1133">Transmembrane helix</keyword>
<feature type="transmembrane region" description="Helical" evidence="8">
    <location>
        <begin position="191"/>
        <end position="215"/>
    </location>
</feature>